<feature type="domain" description="DUF6879" evidence="1">
    <location>
        <begin position="11"/>
        <end position="174"/>
    </location>
</feature>
<dbReference type="EMBL" id="RBDY01000002">
    <property type="protein sequence ID" value="RKN26477.1"/>
    <property type="molecule type" value="Genomic_DNA"/>
</dbReference>
<evidence type="ECO:0000313" key="2">
    <source>
        <dbReference type="EMBL" id="RKN11504.1"/>
    </source>
</evidence>
<organism evidence="2 5">
    <name type="scientific">Streptomyces radicis</name>
    <dbReference type="NCBI Taxonomy" id="1750517"/>
    <lineage>
        <taxon>Bacteria</taxon>
        <taxon>Bacillati</taxon>
        <taxon>Actinomycetota</taxon>
        <taxon>Actinomycetes</taxon>
        <taxon>Kitasatosporales</taxon>
        <taxon>Streptomycetaceae</taxon>
        <taxon>Streptomyces</taxon>
    </lineage>
</organism>
<evidence type="ECO:0000313" key="5">
    <source>
        <dbReference type="Proteomes" id="UP000275024"/>
    </source>
</evidence>
<evidence type="ECO:0000313" key="4">
    <source>
        <dbReference type="Proteomes" id="UP000268652"/>
    </source>
</evidence>
<dbReference type="RefSeq" id="WP_120695359.1">
    <property type="nucleotide sequence ID" value="NZ_RBDX01000003.1"/>
</dbReference>
<protein>
    <recommendedName>
        <fullName evidence="1">DUF6879 domain-containing protein</fullName>
    </recommendedName>
</protein>
<name>A0A3A9WPS1_9ACTN</name>
<gene>
    <name evidence="3" type="ORF">D7318_03570</name>
    <name evidence="2" type="ORF">D7319_06090</name>
</gene>
<dbReference type="Pfam" id="PF21806">
    <property type="entry name" value="DUF6879"/>
    <property type="match status" value="1"/>
</dbReference>
<dbReference type="AlphaFoldDB" id="A0A3A9WPS1"/>
<comment type="caution">
    <text evidence="2">The sequence shown here is derived from an EMBL/GenBank/DDBJ whole genome shotgun (WGS) entry which is preliminary data.</text>
</comment>
<dbReference type="EMBL" id="RBDX01000003">
    <property type="protein sequence ID" value="RKN11504.1"/>
    <property type="molecule type" value="Genomic_DNA"/>
</dbReference>
<evidence type="ECO:0000313" key="3">
    <source>
        <dbReference type="EMBL" id="RKN26477.1"/>
    </source>
</evidence>
<dbReference type="OrthoDB" id="4562627at2"/>
<proteinExistence type="predicted"/>
<dbReference type="Proteomes" id="UP000268652">
    <property type="component" value="Unassembled WGS sequence"/>
</dbReference>
<dbReference type="InterPro" id="IPR049244">
    <property type="entry name" value="DUF6879"/>
</dbReference>
<evidence type="ECO:0000259" key="1">
    <source>
        <dbReference type="Pfam" id="PF21806"/>
    </source>
</evidence>
<keyword evidence="4" id="KW-1185">Reference proteome</keyword>
<sequence length="176" mass="19752">MPSTSPVPPIAELLDSTRQSACHLEMRDVYAVAPESTELAAWRRTGQRSGPESAYWRSWVELVRRAVARGVSVRRARVVSEPVTEYIRFEHAGTPVNLAAGEDVRWLPRRHASDIALPGNDFWLLDGRLVRFGHFNGDGALTGHELTEEPAVLELCSAAFETVWSRAVPHDQYRIH</sequence>
<accession>A0A3A9WPS1</accession>
<dbReference type="Proteomes" id="UP000275024">
    <property type="component" value="Unassembled WGS sequence"/>
</dbReference>
<reference evidence="4 5" key="1">
    <citation type="submission" date="2018-09" db="EMBL/GenBank/DDBJ databases">
        <title>Streptomyces sp. nov. DS1-2, an endophytic actinomycete isolated from roots of Dendrobium scabrilingue.</title>
        <authorList>
            <person name="Kuncharoen N."/>
            <person name="Kudo T."/>
            <person name="Ohkuma M."/>
            <person name="Yuki M."/>
            <person name="Tanasupawat S."/>
        </authorList>
    </citation>
    <scope>NUCLEOTIDE SEQUENCE [LARGE SCALE GENOMIC DNA]</scope>
    <source>
        <strain evidence="2 5">AZ1-7</strain>
        <strain evidence="3 4">DS1-2</strain>
    </source>
</reference>